<name>A0A1Y2MYX6_PSEAH</name>
<feature type="compositionally biased region" description="Basic and acidic residues" evidence="1">
    <location>
        <begin position="1"/>
        <end position="19"/>
    </location>
</feature>
<evidence type="ECO:0000313" key="3">
    <source>
        <dbReference type="EMBL" id="OSY40414.1"/>
    </source>
</evidence>
<proteinExistence type="predicted"/>
<keyword evidence="4" id="KW-1185">Reference proteome</keyword>
<dbReference type="EMBL" id="MIGB01000013">
    <property type="protein sequence ID" value="OSY40414.1"/>
    <property type="molecule type" value="Genomic_DNA"/>
</dbReference>
<keyword evidence="2" id="KW-1133">Transmembrane helix</keyword>
<keyword evidence="2" id="KW-0812">Transmembrane</keyword>
<evidence type="ECO:0000256" key="1">
    <source>
        <dbReference type="SAM" id="MobiDB-lite"/>
    </source>
</evidence>
<reference evidence="3 4" key="1">
    <citation type="submission" date="2016-09" db="EMBL/GenBank/DDBJ databases">
        <title>Pseudonocardia autotrophica DSM535, a candidate organism with high potential of specific P450 cytochromes.</title>
        <authorList>
            <person name="Grumaz C."/>
            <person name="Vainshtein Y."/>
            <person name="Kirstahler P."/>
            <person name="Sohn K."/>
        </authorList>
    </citation>
    <scope>NUCLEOTIDE SEQUENCE [LARGE SCALE GENOMIC DNA]</scope>
    <source>
        <strain evidence="3 4">DSM 535</strain>
    </source>
</reference>
<protein>
    <submittedName>
        <fullName evidence="3">Uncharacterized protein</fullName>
    </submittedName>
</protein>
<dbReference type="STRING" id="2074.BG845_02818"/>
<feature type="region of interest" description="Disordered" evidence="1">
    <location>
        <begin position="1"/>
        <end position="21"/>
    </location>
</feature>
<comment type="caution">
    <text evidence="3">The sequence shown here is derived from an EMBL/GenBank/DDBJ whole genome shotgun (WGS) entry which is preliminary data.</text>
</comment>
<keyword evidence="2" id="KW-0472">Membrane</keyword>
<evidence type="ECO:0000313" key="4">
    <source>
        <dbReference type="Proteomes" id="UP000194360"/>
    </source>
</evidence>
<dbReference type="AlphaFoldDB" id="A0A1Y2MYX6"/>
<feature type="transmembrane region" description="Helical" evidence="2">
    <location>
        <begin position="73"/>
        <end position="97"/>
    </location>
</feature>
<sequence>MRADYRGAMNDDRSPRFDDDLVDLDPADPEARAFAEHLDRMQRVPSCSVEGYIRGVGDFADSANRLRGPHRTAAVVVTTLLLTFAAWVIANAVVFVVSTWL</sequence>
<organism evidence="3 4">
    <name type="scientific">Pseudonocardia autotrophica</name>
    <name type="common">Amycolata autotrophica</name>
    <name type="synonym">Nocardia autotrophica</name>
    <dbReference type="NCBI Taxonomy" id="2074"/>
    <lineage>
        <taxon>Bacteria</taxon>
        <taxon>Bacillati</taxon>
        <taxon>Actinomycetota</taxon>
        <taxon>Actinomycetes</taxon>
        <taxon>Pseudonocardiales</taxon>
        <taxon>Pseudonocardiaceae</taxon>
        <taxon>Pseudonocardia</taxon>
    </lineage>
</organism>
<gene>
    <name evidence="3" type="ORF">BG845_02818</name>
</gene>
<dbReference type="Proteomes" id="UP000194360">
    <property type="component" value="Unassembled WGS sequence"/>
</dbReference>
<accession>A0A1Y2MYX6</accession>
<evidence type="ECO:0000256" key="2">
    <source>
        <dbReference type="SAM" id="Phobius"/>
    </source>
</evidence>